<name>A0ABU1ZN28_9BURK</name>
<dbReference type="Pfam" id="PF05137">
    <property type="entry name" value="PilN"/>
    <property type="match status" value="1"/>
</dbReference>
<dbReference type="EMBL" id="JAVDXO010000004">
    <property type="protein sequence ID" value="MDR7306964.1"/>
    <property type="molecule type" value="Genomic_DNA"/>
</dbReference>
<keyword evidence="1" id="KW-0472">Membrane</keyword>
<keyword evidence="3" id="KW-1185">Reference proteome</keyword>
<dbReference type="RefSeq" id="WP_310342730.1">
    <property type="nucleotide sequence ID" value="NZ_JAVDXO010000004.1"/>
</dbReference>
<feature type="transmembrane region" description="Helical" evidence="1">
    <location>
        <begin position="24"/>
        <end position="44"/>
    </location>
</feature>
<evidence type="ECO:0000313" key="2">
    <source>
        <dbReference type="EMBL" id="MDR7306964.1"/>
    </source>
</evidence>
<evidence type="ECO:0000256" key="1">
    <source>
        <dbReference type="SAM" id="Phobius"/>
    </source>
</evidence>
<comment type="caution">
    <text evidence="2">The sequence shown here is derived from an EMBL/GenBank/DDBJ whole genome shotgun (WGS) entry which is preliminary data.</text>
</comment>
<sequence>MPQQINLCTPILLTQKRYFSADTMAISLGVFVVAGALLCGVWVWNLQRASQGFSQTMDLQAREIATLQAAIQRGQTAAAPVDPALLQKLKEQQALLLQKQQTLQALQQGVSQPGKAHSDRLQLVARSIPAVVWVTDVKADAARLEVAGFTLEPSALNEWVVRLASSPLMQGLSLGDVKVERATATSAVAPGASAAVGQALWSFTLVHLIVPAGGQP</sequence>
<organism evidence="2 3">
    <name type="scientific">Rhodoferax saidenbachensis</name>
    <dbReference type="NCBI Taxonomy" id="1484693"/>
    <lineage>
        <taxon>Bacteria</taxon>
        <taxon>Pseudomonadati</taxon>
        <taxon>Pseudomonadota</taxon>
        <taxon>Betaproteobacteria</taxon>
        <taxon>Burkholderiales</taxon>
        <taxon>Comamonadaceae</taxon>
        <taxon>Rhodoferax</taxon>
    </lineage>
</organism>
<keyword evidence="1" id="KW-1133">Transmembrane helix</keyword>
<protein>
    <submittedName>
        <fullName evidence="2">Tfp pilus assembly protein PilN</fullName>
    </submittedName>
</protein>
<dbReference type="InterPro" id="IPR007813">
    <property type="entry name" value="PilN"/>
</dbReference>
<evidence type="ECO:0000313" key="3">
    <source>
        <dbReference type="Proteomes" id="UP001268089"/>
    </source>
</evidence>
<reference evidence="2 3" key="1">
    <citation type="submission" date="2023-07" db="EMBL/GenBank/DDBJ databases">
        <title>Sorghum-associated microbial communities from plants grown in Nebraska, USA.</title>
        <authorList>
            <person name="Schachtman D."/>
        </authorList>
    </citation>
    <scope>NUCLEOTIDE SEQUENCE [LARGE SCALE GENOMIC DNA]</scope>
    <source>
        <strain evidence="2 3">BE308</strain>
    </source>
</reference>
<keyword evidence="1" id="KW-0812">Transmembrane</keyword>
<dbReference type="Proteomes" id="UP001268089">
    <property type="component" value="Unassembled WGS sequence"/>
</dbReference>
<proteinExistence type="predicted"/>
<accession>A0ABU1ZN28</accession>
<gene>
    <name evidence="2" type="ORF">J2X15_002250</name>
</gene>